<keyword evidence="2" id="KW-1185">Reference proteome</keyword>
<comment type="caution">
    <text evidence="1">The sequence shown here is derived from an EMBL/GenBank/DDBJ whole genome shotgun (WGS) entry which is preliminary data.</text>
</comment>
<dbReference type="Proteomes" id="UP000541444">
    <property type="component" value="Unassembled WGS sequence"/>
</dbReference>
<proteinExistence type="predicted"/>
<reference evidence="1 2" key="1">
    <citation type="journal article" date="2020" name="IScience">
        <title>Genome Sequencing of the Endangered Kingdonia uniflora (Circaeasteraceae, Ranunculales) Reveals Potential Mechanisms of Evolutionary Specialization.</title>
        <authorList>
            <person name="Sun Y."/>
            <person name="Deng T."/>
            <person name="Zhang A."/>
            <person name="Moore M.J."/>
            <person name="Landis J.B."/>
            <person name="Lin N."/>
            <person name="Zhang H."/>
            <person name="Zhang X."/>
            <person name="Huang J."/>
            <person name="Zhang X."/>
            <person name="Sun H."/>
            <person name="Wang H."/>
        </authorList>
    </citation>
    <scope>NUCLEOTIDE SEQUENCE [LARGE SCALE GENOMIC DNA]</scope>
    <source>
        <strain evidence="1">TB1705</strain>
        <tissue evidence="1">Leaf</tissue>
    </source>
</reference>
<name>A0A7J7MHM8_9MAGN</name>
<gene>
    <name evidence="1" type="ORF">GIB67_028317</name>
</gene>
<organism evidence="1 2">
    <name type="scientific">Kingdonia uniflora</name>
    <dbReference type="NCBI Taxonomy" id="39325"/>
    <lineage>
        <taxon>Eukaryota</taxon>
        <taxon>Viridiplantae</taxon>
        <taxon>Streptophyta</taxon>
        <taxon>Embryophyta</taxon>
        <taxon>Tracheophyta</taxon>
        <taxon>Spermatophyta</taxon>
        <taxon>Magnoliopsida</taxon>
        <taxon>Ranunculales</taxon>
        <taxon>Circaeasteraceae</taxon>
        <taxon>Kingdonia</taxon>
    </lineage>
</organism>
<evidence type="ECO:0000313" key="2">
    <source>
        <dbReference type="Proteomes" id="UP000541444"/>
    </source>
</evidence>
<accession>A0A7J7MHM8</accession>
<evidence type="ECO:0000313" key="1">
    <source>
        <dbReference type="EMBL" id="KAF6154425.1"/>
    </source>
</evidence>
<dbReference type="AlphaFoldDB" id="A0A7J7MHM8"/>
<protein>
    <submittedName>
        <fullName evidence="1">Uncharacterized protein</fullName>
    </submittedName>
</protein>
<dbReference type="EMBL" id="JACGCM010001497">
    <property type="protein sequence ID" value="KAF6154425.1"/>
    <property type="molecule type" value="Genomic_DNA"/>
</dbReference>
<sequence length="70" mass="8007">MQLLGINFGVLFQSYYFKESIPNPYSTNFPTQPISSVIDVVNRLKMSGESSSRLRYNLTKTKCNVNIEVK</sequence>